<dbReference type="InterPro" id="IPR011042">
    <property type="entry name" value="6-blade_b-propeller_TolB-like"/>
</dbReference>
<evidence type="ECO:0000259" key="3">
    <source>
        <dbReference type="PROSITE" id="PS50119"/>
    </source>
</evidence>
<gene>
    <name evidence="5" type="primary">LOC111107547</name>
</gene>
<reference evidence="5" key="1">
    <citation type="submission" date="2025-08" db="UniProtKB">
        <authorList>
            <consortium name="RefSeq"/>
        </authorList>
    </citation>
    <scope>IDENTIFICATION</scope>
    <source>
        <tissue evidence="5">Whole sample</tissue>
    </source>
</reference>
<evidence type="ECO:0000256" key="1">
    <source>
        <dbReference type="PROSITE-ProRule" id="PRU00024"/>
    </source>
</evidence>
<name>A0A8B8B5X6_CRAVI</name>
<proteinExistence type="predicted"/>
<dbReference type="GeneID" id="111107547"/>
<accession>A0A8B8B5X6</accession>
<feature type="domain" description="B box-type" evidence="3">
    <location>
        <begin position="63"/>
        <end position="104"/>
    </location>
</feature>
<dbReference type="Proteomes" id="UP000694844">
    <property type="component" value="Chromosome 8"/>
</dbReference>
<dbReference type="CDD" id="cd19814">
    <property type="entry name" value="Bbox1_RNF207-like"/>
    <property type="match status" value="1"/>
</dbReference>
<protein>
    <submittedName>
        <fullName evidence="5">Uncharacterized protein LOC111107547</fullName>
    </submittedName>
</protein>
<keyword evidence="1" id="KW-0479">Metal-binding</keyword>
<dbReference type="Gene3D" id="3.30.160.60">
    <property type="entry name" value="Classic Zinc Finger"/>
    <property type="match status" value="1"/>
</dbReference>
<organism evidence="4 5">
    <name type="scientific">Crassostrea virginica</name>
    <name type="common">Eastern oyster</name>
    <dbReference type="NCBI Taxonomy" id="6565"/>
    <lineage>
        <taxon>Eukaryota</taxon>
        <taxon>Metazoa</taxon>
        <taxon>Spiralia</taxon>
        <taxon>Lophotrochozoa</taxon>
        <taxon>Mollusca</taxon>
        <taxon>Bivalvia</taxon>
        <taxon>Autobranchia</taxon>
        <taxon>Pteriomorphia</taxon>
        <taxon>Ostreida</taxon>
        <taxon>Ostreoidea</taxon>
        <taxon>Ostreidae</taxon>
        <taxon>Crassostrea</taxon>
    </lineage>
</organism>
<feature type="domain" description="B box-type" evidence="3">
    <location>
        <begin position="8"/>
        <end position="54"/>
    </location>
</feature>
<dbReference type="SUPFAM" id="SSF57845">
    <property type="entry name" value="B-box zinc-binding domain"/>
    <property type="match status" value="1"/>
</dbReference>
<dbReference type="PANTHER" id="PTHR25462">
    <property type="entry name" value="BONUS, ISOFORM C-RELATED"/>
    <property type="match status" value="1"/>
</dbReference>
<evidence type="ECO:0000313" key="4">
    <source>
        <dbReference type="Proteomes" id="UP000694844"/>
    </source>
</evidence>
<dbReference type="Gene3D" id="2.120.10.30">
    <property type="entry name" value="TolB, C-terminal domain"/>
    <property type="match status" value="1"/>
</dbReference>
<dbReference type="PANTHER" id="PTHR25462:SF296">
    <property type="entry name" value="MEIOTIC P26, ISOFORM F"/>
    <property type="match status" value="1"/>
</dbReference>
<dbReference type="AlphaFoldDB" id="A0A8B8B5X6"/>
<evidence type="ECO:0000256" key="2">
    <source>
        <dbReference type="SAM" id="Coils"/>
    </source>
</evidence>
<feature type="coiled-coil region" evidence="2">
    <location>
        <begin position="134"/>
        <end position="161"/>
    </location>
</feature>
<dbReference type="SUPFAM" id="SSF63829">
    <property type="entry name" value="Calcium-dependent phosphotriesterase"/>
    <property type="match status" value="1"/>
</dbReference>
<sequence>MAEGGIGLDAIMCDLCEKEPAQFFCRTCDGNLCNECKEDHKRKKMFIRHDVVKMTLTRKMEMEGYGYCTEHQESKYELSCQACAVPVCTKCIADKHNGHKMTDISSAYLEAKRGISTVLKEIKETLLPKHRRNLVDLDTLLDDVNKQTRDLEQNVIQHSRELTDCIQLIEKEFLNKICEEKKGCNSKISAKRNEVEDHISSLQKLQETLTESRDSKNMAELILYMTNKSEIAERNRELPLLSYQPASFISNASNQNVLGILFGILFPSRMSTLKPEKSIMTKCTEIKKIKCSLKSPIGLFFCGHNQDAIWVRGGGAFINKLDIHGEVLATVSTQTKYGKPSGLIEMEGGMVLYTDLENKNIRKLSNNLQKQEDINTEWHPTGMCKSQSGHILVCVAYLSIYVTNESDVGKILRMDCEGNIFQEIQKNSEDENLYIRPICITENINQDVCVSDRKRHSVIVVDRTGLFRFAYGGGFNQRNEKVFLPYELDNDSAGNIIVSDFPNKLVHLVTIDGNIFKHILTETDGITRPRGLIVDNEDKLWITEEDSGSIKVFQYLE</sequence>
<dbReference type="PROSITE" id="PS50119">
    <property type="entry name" value="ZF_BBOX"/>
    <property type="match status" value="2"/>
</dbReference>
<dbReference type="GO" id="GO:0008270">
    <property type="term" value="F:zinc ion binding"/>
    <property type="evidence" value="ECO:0007669"/>
    <property type="project" value="UniProtKB-KW"/>
</dbReference>
<keyword evidence="2" id="KW-0175">Coiled coil</keyword>
<dbReference type="SMART" id="SM00336">
    <property type="entry name" value="BBOX"/>
    <property type="match status" value="2"/>
</dbReference>
<dbReference type="OrthoDB" id="6132866at2759"/>
<dbReference type="RefSeq" id="XP_022298508.1">
    <property type="nucleotide sequence ID" value="XM_022442800.1"/>
</dbReference>
<keyword evidence="1" id="KW-0862">Zinc</keyword>
<dbReference type="InterPro" id="IPR047153">
    <property type="entry name" value="TRIM45/56/19-like"/>
</dbReference>
<dbReference type="KEGG" id="cvn:111107547"/>
<dbReference type="InterPro" id="IPR000315">
    <property type="entry name" value="Znf_B-box"/>
</dbReference>
<keyword evidence="1" id="KW-0863">Zinc-finger</keyword>
<dbReference type="Pfam" id="PF00643">
    <property type="entry name" value="zf-B_box"/>
    <property type="match status" value="2"/>
</dbReference>
<keyword evidence="4" id="KW-1185">Reference proteome</keyword>
<dbReference type="Gene3D" id="4.10.830.40">
    <property type="match status" value="1"/>
</dbReference>
<evidence type="ECO:0000313" key="5">
    <source>
        <dbReference type="RefSeq" id="XP_022298508.1"/>
    </source>
</evidence>